<dbReference type="GO" id="GO:0000049">
    <property type="term" value="F:tRNA binding"/>
    <property type="evidence" value="ECO:0007669"/>
    <property type="project" value="UniProtKB-KW"/>
</dbReference>
<dbReference type="GO" id="GO:0006419">
    <property type="term" value="P:alanyl-tRNA aminoacylation"/>
    <property type="evidence" value="ECO:0007669"/>
    <property type="project" value="InterPro"/>
</dbReference>
<name>A0A0G0I2W2_9BACT</name>
<evidence type="ECO:0000256" key="7">
    <source>
        <dbReference type="ARBA" id="ARBA00022884"/>
    </source>
</evidence>
<dbReference type="EMBL" id="LBSM01000003">
    <property type="protein sequence ID" value="KKQ18589.1"/>
    <property type="molecule type" value="Genomic_DNA"/>
</dbReference>
<evidence type="ECO:0000256" key="9">
    <source>
        <dbReference type="ARBA" id="ARBA00023146"/>
    </source>
</evidence>
<dbReference type="InterPro" id="IPR018164">
    <property type="entry name" value="Ala-tRNA-synth_IIc_N"/>
</dbReference>
<organism evidence="11 12">
    <name type="scientific">Berkelbacteria bacterium GW2011_GWA1_36_9</name>
    <dbReference type="NCBI Taxonomy" id="1618331"/>
    <lineage>
        <taxon>Bacteria</taxon>
        <taxon>Candidatus Berkelbacteria</taxon>
    </lineage>
</organism>
<dbReference type="EC" id="6.1.1.7" evidence="2"/>
<dbReference type="GO" id="GO:0004813">
    <property type="term" value="F:alanine-tRNA ligase activity"/>
    <property type="evidence" value="ECO:0007669"/>
    <property type="project" value="UniProtKB-EC"/>
</dbReference>
<dbReference type="PATRIC" id="fig|1618331.3.peg.225"/>
<evidence type="ECO:0000259" key="10">
    <source>
        <dbReference type="PROSITE" id="PS50860"/>
    </source>
</evidence>
<dbReference type="SUPFAM" id="SSF101353">
    <property type="entry name" value="Putative anticodon-binding domain of alanyl-tRNA synthetase (AlaRS)"/>
    <property type="match status" value="1"/>
</dbReference>
<proteinExistence type="inferred from homology"/>
<dbReference type="Gene3D" id="3.30.930.10">
    <property type="entry name" value="Bira Bifunctional Protein, Domain 2"/>
    <property type="match status" value="1"/>
</dbReference>
<evidence type="ECO:0000313" key="11">
    <source>
        <dbReference type="EMBL" id="KKQ18589.1"/>
    </source>
</evidence>
<evidence type="ECO:0000256" key="3">
    <source>
        <dbReference type="ARBA" id="ARBA00022555"/>
    </source>
</evidence>
<gene>
    <name evidence="11" type="ORF">US31_C0003G0018</name>
</gene>
<dbReference type="PROSITE" id="PS50860">
    <property type="entry name" value="AA_TRNA_LIGASE_II_ALA"/>
    <property type="match status" value="1"/>
</dbReference>
<dbReference type="CDD" id="cd00673">
    <property type="entry name" value="AlaRS_core"/>
    <property type="match status" value="1"/>
</dbReference>
<evidence type="ECO:0000256" key="8">
    <source>
        <dbReference type="ARBA" id="ARBA00022917"/>
    </source>
</evidence>
<dbReference type="Proteomes" id="UP000034508">
    <property type="component" value="Unassembled WGS sequence"/>
</dbReference>
<dbReference type="PRINTS" id="PR00980">
    <property type="entry name" value="TRNASYNTHALA"/>
</dbReference>
<dbReference type="SUPFAM" id="SSF55681">
    <property type="entry name" value="Class II aaRS and biotin synthetases"/>
    <property type="match status" value="1"/>
</dbReference>
<dbReference type="PANTHER" id="PTHR11777:SF9">
    <property type="entry name" value="ALANINE--TRNA LIGASE, CYTOPLASMIC"/>
    <property type="match status" value="1"/>
</dbReference>
<dbReference type="GO" id="GO:0005829">
    <property type="term" value="C:cytosol"/>
    <property type="evidence" value="ECO:0007669"/>
    <property type="project" value="TreeGrafter"/>
</dbReference>
<keyword evidence="4 11" id="KW-0436">Ligase</keyword>
<comment type="caution">
    <text evidence="11">The sequence shown here is derived from an EMBL/GenBank/DDBJ whole genome shotgun (WGS) entry which is preliminary data.</text>
</comment>
<keyword evidence="8" id="KW-0648">Protein biosynthesis</keyword>
<reference evidence="11 12" key="1">
    <citation type="journal article" date="2015" name="Nature">
        <title>rRNA introns, odd ribosomes, and small enigmatic genomes across a large radiation of phyla.</title>
        <authorList>
            <person name="Brown C.T."/>
            <person name="Hug L.A."/>
            <person name="Thomas B.C."/>
            <person name="Sharon I."/>
            <person name="Castelle C.J."/>
            <person name="Singh A."/>
            <person name="Wilkins M.J."/>
            <person name="Williams K.H."/>
            <person name="Banfield J.F."/>
        </authorList>
    </citation>
    <scope>NUCLEOTIDE SEQUENCE [LARGE SCALE GENOMIC DNA]</scope>
</reference>
<evidence type="ECO:0000256" key="1">
    <source>
        <dbReference type="ARBA" id="ARBA00008226"/>
    </source>
</evidence>
<dbReference type="AlphaFoldDB" id="A0A0G0I2W2"/>
<feature type="domain" description="Alanyl-transfer RNA synthetases family profile" evidence="10">
    <location>
        <begin position="3"/>
        <end position="436"/>
    </location>
</feature>
<dbReference type="InterPro" id="IPR018162">
    <property type="entry name" value="Ala-tRNA-ligase_IIc_anticod-bd"/>
</dbReference>
<evidence type="ECO:0000256" key="6">
    <source>
        <dbReference type="ARBA" id="ARBA00022840"/>
    </source>
</evidence>
<dbReference type="InterPro" id="IPR018165">
    <property type="entry name" value="Ala-tRNA-synth_IIc_core"/>
</dbReference>
<keyword evidence="7" id="KW-0694">RNA-binding</keyword>
<evidence type="ECO:0000256" key="5">
    <source>
        <dbReference type="ARBA" id="ARBA00022741"/>
    </source>
</evidence>
<dbReference type="InterPro" id="IPR045864">
    <property type="entry name" value="aa-tRNA-synth_II/BPL/LPL"/>
</dbReference>
<evidence type="ECO:0000256" key="4">
    <source>
        <dbReference type="ARBA" id="ARBA00022598"/>
    </source>
</evidence>
<accession>A0A0G0I2W2</accession>
<protein>
    <recommendedName>
        <fullName evidence="2">alanine--tRNA ligase</fullName>
        <ecNumber evidence="2">6.1.1.7</ecNumber>
    </recommendedName>
</protein>
<keyword evidence="9" id="KW-0030">Aminoacyl-tRNA synthetase</keyword>
<dbReference type="InterPro" id="IPR050058">
    <property type="entry name" value="Ala-tRNA_ligase"/>
</dbReference>
<dbReference type="GO" id="GO:0005524">
    <property type="term" value="F:ATP binding"/>
    <property type="evidence" value="ECO:0007669"/>
    <property type="project" value="UniProtKB-KW"/>
</dbReference>
<keyword evidence="5" id="KW-0547">Nucleotide-binding</keyword>
<sequence length="436" mass="49097">MKPTSNEIRKRFLDFFSENGHLIIPSASLIPVGDPTLLMVNSGMAPLKPYFTGEKTPLSTRLCNLQKCVRTNDIDSVGDRHHLTFFEMMGNWSIGDYFKEVSIRLAWTMIHDIFEFDTSRLFATIYSGDPKFPTVPPDEESEKIWLEFLPRERIVRLGADCNLWGPAGETGPCGPCTEIFIDRGQQYGCGNPDCGPHCWCGRFLEIWNGGVFMQYYMHEDRSLTELPLKSVDAGAGLERFCVILQGVDSVYEIDTLSPITEMLTPAGQSRDSRSTRIMTDHIRSAVFMIADGVKPANTRMEYVLRRVIRRAVLHANLSKTDFSHLLAAAEKVVDIFSPYYPELESNREKIILTLKQEVSAFERVLKQGIKEFAKVASRSVGTVSASDAFKLHDALGLPIDMTKELALAQGLSIDENGFKALLEAQRERSRQKPNKN</sequence>
<evidence type="ECO:0000256" key="2">
    <source>
        <dbReference type="ARBA" id="ARBA00013168"/>
    </source>
</evidence>
<evidence type="ECO:0000313" key="12">
    <source>
        <dbReference type="Proteomes" id="UP000034508"/>
    </source>
</evidence>
<dbReference type="PANTHER" id="PTHR11777">
    <property type="entry name" value="ALANYL-TRNA SYNTHETASE"/>
    <property type="match status" value="1"/>
</dbReference>
<dbReference type="GO" id="GO:0002161">
    <property type="term" value="F:aminoacyl-tRNA deacylase activity"/>
    <property type="evidence" value="ECO:0007669"/>
    <property type="project" value="TreeGrafter"/>
</dbReference>
<comment type="similarity">
    <text evidence="1">Belongs to the class-II aminoacyl-tRNA synthetase family.</text>
</comment>
<keyword evidence="6" id="KW-0067">ATP-binding</keyword>
<dbReference type="InterPro" id="IPR002318">
    <property type="entry name" value="Ala-tRNA-lgiase_IIc"/>
</dbReference>
<dbReference type="Pfam" id="PF01411">
    <property type="entry name" value="tRNA-synt_2c"/>
    <property type="match status" value="1"/>
</dbReference>
<keyword evidence="3" id="KW-0820">tRNA-binding</keyword>